<evidence type="ECO:0000256" key="1">
    <source>
        <dbReference type="SAM" id="MobiDB-lite"/>
    </source>
</evidence>
<dbReference type="Proteomes" id="UP000266673">
    <property type="component" value="Unassembled WGS sequence"/>
</dbReference>
<evidence type="ECO:0000313" key="3">
    <source>
        <dbReference type="Proteomes" id="UP000266673"/>
    </source>
</evidence>
<feature type="region of interest" description="Disordered" evidence="1">
    <location>
        <begin position="216"/>
        <end position="337"/>
    </location>
</feature>
<comment type="caution">
    <text evidence="2">The sequence shown here is derived from an EMBL/GenBank/DDBJ whole genome shotgun (WGS) entry which is preliminary data.</text>
</comment>
<organism evidence="2 3">
    <name type="scientific">Gigaspora rosea</name>
    <dbReference type="NCBI Taxonomy" id="44941"/>
    <lineage>
        <taxon>Eukaryota</taxon>
        <taxon>Fungi</taxon>
        <taxon>Fungi incertae sedis</taxon>
        <taxon>Mucoromycota</taxon>
        <taxon>Glomeromycotina</taxon>
        <taxon>Glomeromycetes</taxon>
        <taxon>Diversisporales</taxon>
        <taxon>Gigasporaceae</taxon>
        <taxon>Gigaspora</taxon>
    </lineage>
</organism>
<evidence type="ECO:0000313" key="2">
    <source>
        <dbReference type="EMBL" id="RIB09492.1"/>
    </source>
</evidence>
<dbReference type="AlphaFoldDB" id="A0A397UGS2"/>
<accession>A0A397UGS2</accession>
<sequence>MAIVAEDLTSIALLIAEIPNYTGFNNALRADILKNKMARKYTNILTQYASNNIDTPAHFIVWLRYKYQTETVGTQQIATQRLAQEKFLPFDNPETYEARICSLLLGVADANANILELLKGHLSGELYIWMKIANPAGFNAFFTELKNIKSSKFVSVQAPSLPSKPQIKKNITSNSDSVDEITKGMADMVFNIAKIAKNSNVVAKTVKKSQRYCSNCSRIGHNSHSDLDTSSNDSDSDSNSVSGSSSEDSSSESESLNVNISRSKKKVKQKRKSNKLSSYRKKSIKSKKKNKKEKKPNSNSKKNSAIQDSKNNSQKNNNFINYREPIPGIPESDEEKETLNDPMEIDFVQKKEPATDVKIAERLKLDIDTREKHVLLPFLLNYLELTKGTTLKALVSNQISQKVKSNESDNELLEKWHAPTGFSLDTDNSTLAEQVPKVLKINA</sequence>
<reference evidence="2 3" key="1">
    <citation type="submission" date="2018-06" db="EMBL/GenBank/DDBJ databases">
        <title>Comparative genomics reveals the genomic features of Rhizophagus irregularis, R. cerebriforme, R. diaphanum and Gigaspora rosea, and their symbiotic lifestyle signature.</title>
        <authorList>
            <person name="Morin E."/>
            <person name="San Clemente H."/>
            <person name="Chen E.C.H."/>
            <person name="De La Providencia I."/>
            <person name="Hainaut M."/>
            <person name="Kuo A."/>
            <person name="Kohler A."/>
            <person name="Murat C."/>
            <person name="Tang N."/>
            <person name="Roy S."/>
            <person name="Loubradou J."/>
            <person name="Henrissat B."/>
            <person name="Grigoriev I.V."/>
            <person name="Corradi N."/>
            <person name="Roux C."/>
            <person name="Martin F.M."/>
        </authorList>
    </citation>
    <scope>NUCLEOTIDE SEQUENCE [LARGE SCALE GENOMIC DNA]</scope>
    <source>
        <strain evidence="2 3">DAOM 194757</strain>
    </source>
</reference>
<feature type="compositionally biased region" description="Basic residues" evidence="1">
    <location>
        <begin position="262"/>
        <end position="294"/>
    </location>
</feature>
<protein>
    <submittedName>
        <fullName evidence="2">Uncharacterized protein</fullName>
    </submittedName>
</protein>
<dbReference type="EMBL" id="QKWP01001368">
    <property type="protein sequence ID" value="RIB09492.1"/>
    <property type="molecule type" value="Genomic_DNA"/>
</dbReference>
<gene>
    <name evidence="2" type="ORF">C2G38_2208789</name>
</gene>
<proteinExistence type="predicted"/>
<feature type="compositionally biased region" description="Low complexity" evidence="1">
    <location>
        <begin position="228"/>
        <end position="255"/>
    </location>
</feature>
<name>A0A397UGS2_9GLOM</name>
<keyword evidence="3" id="KW-1185">Reference proteome</keyword>
<feature type="compositionally biased region" description="Low complexity" evidence="1">
    <location>
        <begin position="297"/>
        <end position="321"/>
    </location>
</feature>
<dbReference type="OrthoDB" id="10671654at2759"/>